<evidence type="ECO:0000313" key="1">
    <source>
        <dbReference type="EMBL" id="CAD7571197.1"/>
    </source>
</evidence>
<proteinExistence type="predicted"/>
<dbReference type="AlphaFoldDB" id="A0A7R9J1X4"/>
<sequence>MGWICQDSLREVLVGLGPGKVVVREKPPSVHPTEIRTSISPSSAVKQLNTTSALANYATELKQNLNTERKLYKEISYRQEQNRKIFEAQKKKEYKVNKERWKHELSLAESTPKRQRE</sequence>
<gene>
    <name evidence="1" type="ORF">TCMB3V08_LOCUS3877</name>
</gene>
<dbReference type="EMBL" id="OE180378">
    <property type="protein sequence ID" value="CAD7571197.1"/>
    <property type="molecule type" value="Genomic_DNA"/>
</dbReference>
<protein>
    <submittedName>
        <fullName evidence="1">(California timema) hypothetical protein</fullName>
    </submittedName>
</protein>
<organism evidence="1">
    <name type="scientific">Timema californicum</name>
    <name type="common">California timema</name>
    <name type="synonym">Walking stick</name>
    <dbReference type="NCBI Taxonomy" id="61474"/>
    <lineage>
        <taxon>Eukaryota</taxon>
        <taxon>Metazoa</taxon>
        <taxon>Ecdysozoa</taxon>
        <taxon>Arthropoda</taxon>
        <taxon>Hexapoda</taxon>
        <taxon>Insecta</taxon>
        <taxon>Pterygota</taxon>
        <taxon>Neoptera</taxon>
        <taxon>Polyneoptera</taxon>
        <taxon>Phasmatodea</taxon>
        <taxon>Timematodea</taxon>
        <taxon>Timematoidea</taxon>
        <taxon>Timematidae</taxon>
        <taxon>Timema</taxon>
    </lineage>
</organism>
<name>A0A7R9J1X4_TIMCA</name>
<reference evidence="1" key="1">
    <citation type="submission" date="2020-11" db="EMBL/GenBank/DDBJ databases">
        <authorList>
            <person name="Tran Van P."/>
        </authorList>
    </citation>
    <scope>NUCLEOTIDE SEQUENCE</scope>
</reference>
<accession>A0A7R9J1X4</accession>